<dbReference type="PANTHER" id="PTHR12215">
    <property type="entry name" value="PHOSPHOPANTETHEINE TRANSFERASE"/>
    <property type="match status" value="1"/>
</dbReference>
<proteinExistence type="predicted"/>
<feature type="domain" description="4'-phosphopantetheinyl transferase N-terminal" evidence="4">
    <location>
        <begin position="14"/>
        <end position="113"/>
    </location>
</feature>
<dbReference type="GeneID" id="111307792"/>
<organism evidence="5 6">
    <name type="scientific">Durio zibethinus</name>
    <name type="common">Durian</name>
    <dbReference type="NCBI Taxonomy" id="66656"/>
    <lineage>
        <taxon>Eukaryota</taxon>
        <taxon>Viridiplantae</taxon>
        <taxon>Streptophyta</taxon>
        <taxon>Embryophyta</taxon>
        <taxon>Tracheophyta</taxon>
        <taxon>Spermatophyta</taxon>
        <taxon>Magnoliopsida</taxon>
        <taxon>eudicotyledons</taxon>
        <taxon>Gunneridae</taxon>
        <taxon>Pentapetalae</taxon>
        <taxon>rosids</taxon>
        <taxon>malvids</taxon>
        <taxon>Malvales</taxon>
        <taxon>Malvaceae</taxon>
        <taxon>Helicteroideae</taxon>
        <taxon>Durio</taxon>
    </lineage>
</organism>
<evidence type="ECO:0000313" key="5">
    <source>
        <dbReference type="Proteomes" id="UP000515121"/>
    </source>
</evidence>
<dbReference type="InterPro" id="IPR037143">
    <property type="entry name" value="4-PPantetheinyl_Trfase_dom_sf"/>
</dbReference>
<dbReference type="FunFam" id="3.90.470.20:FF:000013">
    <property type="entry name" value="L-aminoadipate-semialdehyde dehydrogenase-phosphopantetheinyl transferase"/>
    <property type="match status" value="1"/>
</dbReference>
<evidence type="ECO:0000259" key="3">
    <source>
        <dbReference type="Pfam" id="PF01648"/>
    </source>
</evidence>
<dbReference type="InterPro" id="IPR008278">
    <property type="entry name" value="4-PPantetheinyl_Trfase_dom"/>
</dbReference>
<keyword evidence="2" id="KW-0808">Transferase</keyword>
<dbReference type="KEGG" id="dzi:111307792"/>
<reference evidence="6" key="1">
    <citation type="submission" date="2025-08" db="UniProtKB">
        <authorList>
            <consortium name="RefSeq"/>
        </authorList>
    </citation>
    <scope>IDENTIFICATION</scope>
    <source>
        <tissue evidence="6">Fruit stalk</tissue>
    </source>
</reference>
<evidence type="ECO:0000256" key="2">
    <source>
        <dbReference type="ARBA" id="ARBA00022679"/>
    </source>
</evidence>
<dbReference type="Gene3D" id="3.90.470.20">
    <property type="entry name" value="4'-phosphopantetheinyl transferase domain"/>
    <property type="match status" value="2"/>
</dbReference>
<sequence>MMEKGVQRWVVDISKWDPSTNGFSFALSLLPQHHHSSILRFVKKGDRKRALISCLLQYALVHEVLGIPYQDIVIKRTSEGKPFLECGRVCFDFPNFNFNVSHHGDYVAIASEPLCLVGLDIVCHMIPEKETVLEYVQNFSSCFSSLEWNQIITAGSNDEVLSEFYRYWCLKEAYVKAIGSGLAYGLHKVEFHHTGWTNISVKVDGILNSQWRFWLSYLGKGHWVSVARGHPRSAIESYKRSLKQTKFNEEEYNEGLLLPNPRFVLRTVEELFSVIHKAKCSCLSS</sequence>
<dbReference type="RefSeq" id="XP_022761752.1">
    <property type="nucleotide sequence ID" value="XM_022906017.1"/>
</dbReference>
<dbReference type="GO" id="GO:0019878">
    <property type="term" value="P:lysine biosynthetic process via aminoadipic acid"/>
    <property type="evidence" value="ECO:0007669"/>
    <property type="project" value="TreeGrafter"/>
</dbReference>
<dbReference type="GO" id="GO:0000287">
    <property type="term" value="F:magnesium ion binding"/>
    <property type="evidence" value="ECO:0007669"/>
    <property type="project" value="InterPro"/>
</dbReference>
<dbReference type="AlphaFoldDB" id="A0A6P6AAA0"/>
<accession>A0A6P6AAA0</accession>
<dbReference type="InterPro" id="IPR055066">
    <property type="entry name" value="AASDHPPT_N"/>
</dbReference>
<dbReference type="Pfam" id="PF01648">
    <property type="entry name" value="ACPS"/>
    <property type="match status" value="1"/>
</dbReference>
<gene>
    <name evidence="6" type="primary">LOC111307792</name>
</gene>
<evidence type="ECO:0000313" key="6">
    <source>
        <dbReference type="RefSeq" id="XP_022761752.1"/>
    </source>
</evidence>
<evidence type="ECO:0000256" key="1">
    <source>
        <dbReference type="ARBA" id="ARBA00013172"/>
    </source>
</evidence>
<dbReference type="FunFam" id="3.90.470.20:FF:000003">
    <property type="entry name" value="L-aminoadipate-semialdehyde dehydrogenase-phosphopantetheinyl transferase"/>
    <property type="match status" value="1"/>
</dbReference>
<dbReference type="GO" id="GO:0005829">
    <property type="term" value="C:cytosol"/>
    <property type="evidence" value="ECO:0007669"/>
    <property type="project" value="TreeGrafter"/>
</dbReference>
<dbReference type="PANTHER" id="PTHR12215:SF10">
    <property type="entry name" value="L-AMINOADIPATE-SEMIALDEHYDE DEHYDROGENASE-PHOSPHOPANTETHEINYL TRANSFERASE"/>
    <property type="match status" value="1"/>
</dbReference>
<name>A0A6P6AAA0_DURZI</name>
<feature type="domain" description="4'-phosphopantetheinyl transferase" evidence="3">
    <location>
        <begin position="117"/>
        <end position="226"/>
    </location>
</feature>
<protein>
    <recommendedName>
        <fullName evidence="1">holo-[acyl-carrier-protein] synthase</fullName>
        <ecNumber evidence="1">2.7.8.7</ecNumber>
    </recommendedName>
</protein>
<keyword evidence="5" id="KW-1185">Reference proteome</keyword>
<dbReference type="OrthoDB" id="26719at2759"/>
<dbReference type="Proteomes" id="UP000515121">
    <property type="component" value="Unplaced"/>
</dbReference>
<dbReference type="SUPFAM" id="SSF56214">
    <property type="entry name" value="4'-phosphopantetheinyl transferase"/>
    <property type="match status" value="2"/>
</dbReference>
<evidence type="ECO:0000259" key="4">
    <source>
        <dbReference type="Pfam" id="PF22624"/>
    </source>
</evidence>
<dbReference type="InterPro" id="IPR050559">
    <property type="entry name" value="P-Pant_transferase_sf"/>
</dbReference>
<dbReference type="Pfam" id="PF22624">
    <property type="entry name" value="AASDHPPT_N"/>
    <property type="match status" value="1"/>
</dbReference>
<dbReference type="EC" id="2.7.8.7" evidence="1"/>
<dbReference type="GO" id="GO:0008897">
    <property type="term" value="F:holo-[acyl-carrier-protein] synthase activity"/>
    <property type="evidence" value="ECO:0007669"/>
    <property type="project" value="UniProtKB-EC"/>
</dbReference>